<organism evidence="3 4">
    <name type="scientific">Symbiodinium necroappetens</name>
    <dbReference type="NCBI Taxonomy" id="1628268"/>
    <lineage>
        <taxon>Eukaryota</taxon>
        <taxon>Sar</taxon>
        <taxon>Alveolata</taxon>
        <taxon>Dinophyceae</taxon>
        <taxon>Suessiales</taxon>
        <taxon>Symbiodiniaceae</taxon>
        <taxon>Symbiodinium</taxon>
    </lineage>
</organism>
<dbReference type="AlphaFoldDB" id="A0A812KSM2"/>
<reference evidence="3" key="1">
    <citation type="submission" date="2021-02" db="EMBL/GenBank/DDBJ databases">
        <authorList>
            <person name="Dougan E. K."/>
            <person name="Rhodes N."/>
            <person name="Thang M."/>
            <person name="Chan C."/>
        </authorList>
    </citation>
    <scope>NUCLEOTIDE SEQUENCE</scope>
</reference>
<feature type="non-terminal residue" evidence="3">
    <location>
        <position position="1"/>
    </location>
</feature>
<feature type="non-terminal residue" evidence="3">
    <location>
        <position position="284"/>
    </location>
</feature>
<protein>
    <submittedName>
        <fullName evidence="3">Uncharacterized protein</fullName>
    </submittedName>
</protein>
<keyword evidence="2" id="KW-1133">Transmembrane helix</keyword>
<accession>A0A812KSM2</accession>
<sequence>VVDVGTNFSQMAILGFILLLGTFCALWGYIQDELMREQLKTGKDKSGVPYHLGGDGVVSPLTVLDPIAYNYTDNKNLFLAVTFWRVLKRDHALLSPVFYHEVFSRPQRILCLGVLATGVMAVNAVIYGNPTLAVSGDQFIASGVLSALLAFPLFSAVTFMFQTRPTPAKKRLVKKAANFDQTEAISKVRRDIEEKSTLAPPPGYMNLPALPPAPGSVVGGTTLLALPPPMMSLPPPTNALNSQFGLPSPGPPRLPMAFGDSQPALPGLPGMPALPGLPPLPTLK</sequence>
<keyword evidence="2" id="KW-0472">Membrane</keyword>
<feature type="transmembrane region" description="Helical" evidence="2">
    <location>
        <begin position="12"/>
        <end position="30"/>
    </location>
</feature>
<proteinExistence type="predicted"/>
<evidence type="ECO:0000256" key="1">
    <source>
        <dbReference type="SAM" id="MobiDB-lite"/>
    </source>
</evidence>
<keyword evidence="2" id="KW-0812">Transmembrane</keyword>
<evidence type="ECO:0000313" key="4">
    <source>
        <dbReference type="Proteomes" id="UP000601435"/>
    </source>
</evidence>
<dbReference type="Proteomes" id="UP000601435">
    <property type="component" value="Unassembled WGS sequence"/>
</dbReference>
<name>A0A812KSM2_9DINO</name>
<evidence type="ECO:0000256" key="2">
    <source>
        <dbReference type="SAM" id="Phobius"/>
    </source>
</evidence>
<feature type="compositionally biased region" description="Pro residues" evidence="1">
    <location>
        <begin position="275"/>
        <end position="284"/>
    </location>
</feature>
<feature type="region of interest" description="Disordered" evidence="1">
    <location>
        <begin position="242"/>
        <end position="284"/>
    </location>
</feature>
<feature type="transmembrane region" description="Helical" evidence="2">
    <location>
        <begin position="139"/>
        <end position="161"/>
    </location>
</feature>
<keyword evidence="4" id="KW-1185">Reference proteome</keyword>
<feature type="transmembrane region" description="Helical" evidence="2">
    <location>
        <begin position="109"/>
        <end position="127"/>
    </location>
</feature>
<evidence type="ECO:0000313" key="3">
    <source>
        <dbReference type="EMBL" id="CAE7235419.1"/>
    </source>
</evidence>
<dbReference type="OrthoDB" id="444417at2759"/>
<comment type="caution">
    <text evidence="3">The sequence shown here is derived from an EMBL/GenBank/DDBJ whole genome shotgun (WGS) entry which is preliminary data.</text>
</comment>
<gene>
    <name evidence="3" type="ORF">SNEC2469_LOCUS3901</name>
</gene>
<dbReference type="EMBL" id="CAJNJA010008336">
    <property type="protein sequence ID" value="CAE7235419.1"/>
    <property type="molecule type" value="Genomic_DNA"/>
</dbReference>
<feature type="compositionally biased region" description="Low complexity" evidence="1">
    <location>
        <begin position="263"/>
        <end position="274"/>
    </location>
</feature>